<dbReference type="FunFam" id="3.30.420.10:FF:000006">
    <property type="entry name" value="Ribonuclease HII"/>
    <property type="match status" value="1"/>
</dbReference>
<dbReference type="Proteomes" id="UP000298347">
    <property type="component" value="Unassembled WGS sequence"/>
</dbReference>
<dbReference type="SUPFAM" id="SSF53098">
    <property type="entry name" value="Ribonuclease H-like"/>
    <property type="match status" value="1"/>
</dbReference>
<organism evidence="18 19">
    <name type="scientific">Sporolactobacillus shoreae</name>
    <dbReference type="NCBI Taxonomy" id="1465501"/>
    <lineage>
        <taxon>Bacteria</taxon>
        <taxon>Bacillati</taxon>
        <taxon>Bacillota</taxon>
        <taxon>Bacilli</taxon>
        <taxon>Bacillales</taxon>
        <taxon>Sporolactobacillaceae</taxon>
        <taxon>Sporolactobacillus</taxon>
    </lineage>
</organism>
<name>A0A4Z0GS92_9BACL</name>
<evidence type="ECO:0000256" key="7">
    <source>
        <dbReference type="ARBA" id="ARBA00019179"/>
    </source>
</evidence>
<evidence type="ECO:0000256" key="15">
    <source>
        <dbReference type="PROSITE-ProRule" id="PRU01319"/>
    </source>
</evidence>
<keyword evidence="10 14" id="KW-0479">Metal-binding</keyword>
<evidence type="ECO:0000256" key="11">
    <source>
        <dbReference type="ARBA" id="ARBA00022759"/>
    </source>
</evidence>
<dbReference type="PANTHER" id="PTHR10954:SF18">
    <property type="entry name" value="RIBONUCLEASE HII"/>
    <property type="match status" value="1"/>
</dbReference>
<keyword evidence="11 14" id="KW-0255">Endonuclease</keyword>
<comment type="cofactor">
    <cofactor evidence="14 15">
        <name>Mn(2+)</name>
        <dbReference type="ChEBI" id="CHEBI:29035"/>
    </cofactor>
    <cofactor evidence="14 15">
        <name>Mg(2+)</name>
        <dbReference type="ChEBI" id="CHEBI:18420"/>
    </cofactor>
    <text evidence="14 15">Manganese or magnesium. Binds 1 divalent metal ion per monomer in the absence of substrate. May bind a second metal ion after substrate binding.</text>
</comment>
<dbReference type="RefSeq" id="WP_135346910.1">
    <property type="nucleotide sequence ID" value="NZ_SRJD01000001.1"/>
</dbReference>
<evidence type="ECO:0000256" key="14">
    <source>
        <dbReference type="HAMAP-Rule" id="MF_00052"/>
    </source>
</evidence>
<evidence type="ECO:0000256" key="10">
    <source>
        <dbReference type="ARBA" id="ARBA00022723"/>
    </source>
</evidence>
<dbReference type="HAMAP" id="MF_00052_B">
    <property type="entry name" value="RNase_HII_B"/>
    <property type="match status" value="1"/>
</dbReference>
<feature type="binding site" evidence="14 15">
    <location>
        <position position="78"/>
    </location>
    <ligand>
        <name>a divalent metal cation</name>
        <dbReference type="ChEBI" id="CHEBI:60240"/>
    </ligand>
</feature>
<comment type="caution">
    <text evidence="18">The sequence shown here is derived from an EMBL/GenBank/DDBJ whole genome shotgun (WGS) entry which is preliminary data.</text>
</comment>
<dbReference type="GO" id="GO:0032299">
    <property type="term" value="C:ribonuclease H2 complex"/>
    <property type="evidence" value="ECO:0007669"/>
    <property type="project" value="TreeGrafter"/>
</dbReference>
<dbReference type="GO" id="GO:0006298">
    <property type="term" value="P:mismatch repair"/>
    <property type="evidence" value="ECO:0007669"/>
    <property type="project" value="TreeGrafter"/>
</dbReference>
<feature type="binding site" evidence="14 15">
    <location>
        <position position="170"/>
    </location>
    <ligand>
        <name>a divalent metal cation</name>
        <dbReference type="ChEBI" id="CHEBI:60240"/>
    </ligand>
</feature>
<dbReference type="GO" id="GO:0043137">
    <property type="term" value="P:DNA replication, removal of RNA primer"/>
    <property type="evidence" value="ECO:0007669"/>
    <property type="project" value="TreeGrafter"/>
</dbReference>
<sequence>MRQQSIAKIREELDRSHFLNDKKRSELAQDSRIGVRHLLEVWDKKQARFQNLIQKFREMNRIEDEWHQRGARKLAGIDEAGRGPLAGPVVAACVILEPDAVIPGINDSKQLSAVKRNYYFERIKESALSFGIGIVSAREIDTINIYESAKKAMMLAVSEMEVEPDHLLIDAMKLPLNISQTSLIKGDARSNSIAAASILAKVTRDRLMDKLDKVYPGYGFAVNKGYGTREHLSAIKKLGPCPEHRMTFAPLKS</sequence>
<evidence type="ECO:0000256" key="5">
    <source>
        <dbReference type="ARBA" id="ARBA00007383"/>
    </source>
</evidence>
<dbReference type="AlphaFoldDB" id="A0A4Z0GS92"/>
<comment type="cofactor">
    <cofactor evidence="2">
        <name>Mg(2+)</name>
        <dbReference type="ChEBI" id="CHEBI:18420"/>
    </cofactor>
</comment>
<evidence type="ECO:0000256" key="3">
    <source>
        <dbReference type="ARBA" id="ARBA00004065"/>
    </source>
</evidence>
<dbReference type="InterPro" id="IPR012337">
    <property type="entry name" value="RNaseH-like_sf"/>
</dbReference>
<dbReference type="InterPro" id="IPR036397">
    <property type="entry name" value="RNaseH_sf"/>
</dbReference>
<keyword evidence="13 14" id="KW-0464">Manganese</keyword>
<dbReference type="GO" id="GO:0003723">
    <property type="term" value="F:RNA binding"/>
    <property type="evidence" value="ECO:0007669"/>
    <property type="project" value="UniProtKB-UniRule"/>
</dbReference>
<evidence type="ECO:0000313" key="19">
    <source>
        <dbReference type="Proteomes" id="UP000298347"/>
    </source>
</evidence>
<keyword evidence="19" id="KW-1185">Reference proteome</keyword>
<dbReference type="GO" id="GO:0030145">
    <property type="term" value="F:manganese ion binding"/>
    <property type="evidence" value="ECO:0007669"/>
    <property type="project" value="UniProtKB-UniRule"/>
</dbReference>
<dbReference type="InterPro" id="IPR022898">
    <property type="entry name" value="RNase_HII"/>
</dbReference>
<evidence type="ECO:0000259" key="17">
    <source>
        <dbReference type="PROSITE" id="PS51975"/>
    </source>
</evidence>
<keyword evidence="12 14" id="KW-0378">Hydrolase</keyword>
<dbReference type="InterPro" id="IPR001352">
    <property type="entry name" value="RNase_HII/HIII"/>
</dbReference>
<dbReference type="GO" id="GO:0005737">
    <property type="term" value="C:cytoplasm"/>
    <property type="evidence" value="ECO:0007669"/>
    <property type="project" value="UniProtKB-SubCell"/>
</dbReference>
<evidence type="ECO:0000256" key="9">
    <source>
        <dbReference type="ARBA" id="ARBA00022722"/>
    </source>
</evidence>
<accession>A0A4Z0GS92</accession>
<evidence type="ECO:0000256" key="1">
    <source>
        <dbReference type="ARBA" id="ARBA00000077"/>
    </source>
</evidence>
<keyword evidence="8 14" id="KW-0963">Cytoplasm</keyword>
<comment type="subcellular location">
    <subcellularLocation>
        <location evidence="4 14">Cytoplasm</location>
    </subcellularLocation>
</comment>
<feature type="binding site" evidence="14 15">
    <location>
        <position position="79"/>
    </location>
    <ligand>
        <name>a divalent metal cation</name>
        <dbReference type="ChEBI" id="CHEBI:60240"/>
    </ligand>
</feature>
<dbReference type="NCBIfam" id="NF000594">
    <property type="entry name" value="PRK00015.1-1"/>
    <property type="match status" value="1"/>
</dbReference>
<dbReference type="NCBIfam" id="NF000595">
    <property type="entry name" value="PRK00015.1-3"/>
    <property type="match status" value="1"/>
</dbReference>
<evidence type="ECO:0000256" key="8">
    <source>
        <dbReference type="ARBA" id="ARBA00022490"/>
    </source>
</evidence>
<proteinExistence type="inferred from homology"/>
<dbReference type="PROSITE" id="PS51975">
    <property type="entry name" value="RNASE_H_2"/>
    <property type="match status" value="1"/>
</dbReference>
<feature type="domain" description="RNase H type-2" evidence="17">
    <location>
        <begin position="72"/>
        <end position="253"/>
    </location>
</feature>
<dbReference type="EMBL" id="SRJD01000001">
    <property type="protein sequence ID" value="TGB00264.1"/>
    <property type="molecule type" value="Genomic_DNA"/>
</dbReference>
<dbReference type="PANTHER" id="PTHR10954">
    <property type="entry name" value="RIBONUCLEASE H2 SUBUNIT A"/>
    <property type="match status" value="1"/>
</dbReference>
<evidence type="ECO:0000313" key="18">
    <source>
        <dbReference type="EMBL" id="TGB00264.1"/>
    </source>
</evidence>
<dbReference type="EC" id="3.1.26.4" evidence="6 14"/>
<gene>
    <name evidence="14" type="primary">rnhB</name>
    <name evidence="18" type="ORF">E4665_00910</name>
</gene>
<evidence type="ECO:0000256" key="4">
    <source>
        <dbReference type="ARBA" id="ARBA00004496"/>
    </source>
</evidence>
<evidence type="ECO:0000256" key="2">
    <source>
        <dbReference type="ARBA" id="ARBA00001946"/>
    </source>
</evidence>
<dbReference type="CDD" id="cd07182">
    <property type="entry name" value="RNase_HII_bacteria_HII_like"/>
    <property type="match status" value="1"/>
</dbReference>
<comment type="function">
    <text evidence="3 14 16">Endonuclease that specifically degrades the RNA of RNA-DNA hybrids.</text>
</comment>
<dbReference type="Gene3D" id="3.30.420.10">
    <property type="entry name" value="Ribonuclease H-like superfamily/Ribonuclease H"/>
    <property type="match status" value="1"/>
</dbReference>
<dbReference type="Pfam" id="PF01351">
    <property type="entry name" value="RNase_HII"/>
    <property type="match status" value="1"/>
</dbReference>
<comment type="catalytic activity">
    <reaction evidence="1 14 15 16">
        <text>Endonucleolytic cleavage to 5'-phosphomonoester.</text>
        <dbReference type="EC" id="3.1.26.4"/>
    </reaction>
</comment>
<evidence type="ECO:0000256" key="16">
    <source>
        <dbReference type="RuleBase" id="RU003515"/>
    </source>
</evidence>
<keyword evidence="9 14" id="KW-0540">Nuclease</keyword>
<evidence type="ECO:0000256" key="6">
    <source>
        <dbReference type="ARBA" id="ARBA00012180"/>
    </source>
</evidence>
<dbReference type="GO" id="GO:0004523">
    <property type="term" value="F:RNA-DNA hybrid ribonuclease activity"/>
    <property type="evidence" value="ECO:0007669"/>
    <property type="project" value="UniProtKB-UniRule"/>
</dbReference>
<dbReference type="InterPro" id="IPR024567">
    <property type="entry name" value="RNase_HII/HIII_dom"/>
</dbReference>
<comment type="similarity">
    <text evidence="5 14 16">Belongs to the RNase HII family.</text>
</comment>
<reference evidence="18 19" key="1">
    <citation type="journal article" date="2015" name="Int. J. Syst. Evol. Microbiol.">
        <title>Sporolactobacillus shoreae sp. nov. and Sporolactobacillus spathodeae sp. nov., two spore-forming lactic acid bacteria isolated from tree barks in Thailand.</title>
        <authorList>
            <person name="Thamacharoensuk T."/>
            <person name="Kitahara M."/>
            <person name="Ohkuma M."/>
            <person name="Thongchul N."/>
            <person name="Tanasupawat S."/>
        </authorList>
    </citation>
    <scope>NUCLEOTIDE SEQUENCE [LARGE SCALE GENOMIC DNA]</scope>
    <source>
        <strain evidence="18 19">BK92</strain>
    </source>
</reference>
<evidence type="ECO:0000256" key="12">
    <source>
        <dbReference type="ARBA" id="ARBA00022801"/>
    </source>
</evidence>
<protein>
    <recommendedName>
        <fullName evidence="7 14">Ribonuclease HII</fullName>
        <shortName evidence="14">RNase HII</shortName>
        <ecNumber evidence="6 14">3.1.26.4</ecNumber>
    </recommendedName>
</protein>
<dbReference type="OrthoDB" id="9803420at2"/>
<evidence type="ECO:0000256" key="13">
    <source>
        <dbReference type="ARBA" id="ARBA00023211"/>
    </source>
</evidence>